<dbReference type="InParanoid" id="A0A167L1I1"/>
<dbReference type="InterPro" id="IPR036047">
    <property type="entry name" value="F-box-like_dom_sf"/>
</dbReference>
<protein>
    <recommendedName>
        <fullName evidence="2">F-box domain-containing protein</fullName>
    </recommendedName>
</protein>
<dbReference type="EMBL" id="KV440992">
    <property type="protein sequence ID" value="OAD69378.1"/>
    <property type="molecule type" value="Genomic_DNA"/>
</dbReference>
<feature type="region of interest" description="Disordered" evidence="1">
    <location>
        <begin position="231"/>
        <end position="253"/>
    </location>
</feature>
<name>A0A167L1I1_PHYB8</name>
<keyword evidence="4" id="KW-1185">Reference proteome</keyword>
<accession>A0A167L1I1</accession>
<dbReference type="PROSITE" id="PS50181">
    <property type="entry name" value="FBOX"/>
    <property type="match status" value="1"/>
</dbReference>
<dbReference type="GeneID" id="29002579"/>
<gene>
    <name evidence="3" type="ORF">PHYBLDRAFT_66658</name>
</gene>
<dbReference type="RefSeq" id="XP_018287418.1">
    <property type="nucleotide sequence ID" value="XM_018441673.1"/>
</dbReference>
<dbReference type="Gene3D" id="1.20.1280.50">
    <property type="match status" value="1"/>
</dbReference>
<evidence type="ECO:0000313" key="4">
    <source>
        <dbReference type="Proteomes" id="UP000077315"/>
    </source>
</evidence>
<proteinExistence type="predicted"/>
<dbReference type="OrthoDB" id="2399195at2759"/>
<evidence type="ECO:0000313" key="3">
    <source>
        <dbReference type="EMBL" id="OAD69378.1"/>
    </source>
</evidence>
<dbReference type="Pfam" id="PF12937">
    <property type="entry name" value="F-box-like"/>
    <property type="match status" value="1"/>
</dbReference>
<evidence type="ECO:0000256" key="1">
    <source>
        <dbReference type="SAM" id="MobiDB-lite"/>
    </source>
</evidence>
<dbReference type="SUPFAM" id="SSF81383">
    <property type="entry name" value="F-box domain"/>
    <property type="match status" value="1"/>
</dbReference>
<dbReference type="AlphaFoldDB" id="A0A167L1I1"/>
<evidence type="ECO:0000259" key="2">
    <source>
        <dbReference type="PROSITE" id="PS50181"/>
    </source>
</evidence>
<organism evidence="3 4">
    <name type="scientific">Phycomyces blakesleeanus (strain ATCC 8743b / DSM 1359 / FGSC 10004 / NBRC 33097 / NRRL 1555)</name>
    <dbReference type="NCBI Taxonomy" id="763407"/>
    <lineage>
        <taxon>Eukaryota</taxon>
        <taxon>Fungi</taxon>
        <taxon>Fungi incertae sedis</taxon>
        <taxon>Mucoromycota</taxon>
        <taxon>Mucoromycotina</taxon>
        <taxon>Mucoromycetes</taxon>
        <taxon>Mucorales</taxon>
        <taxon>Phycomycetaceae</taxon>
        <taxon>Phycomyces</taxon>
    </lineage>
</organism>
<feature type="domain" description="F-box" evidence="2">
    <location>
        <begin position="23"/>
        <end position="59"/>
    </location>
</feature>
<sequence>MPFAKVFQQKCYAPAKLAVDQCGVDVRQLPNEVISRVLSFLPVPDLLSVCLVNPRFYLLAIPILVSRLRDTRECHLRLFFDQESRWRYTVDMVLIKATTSKFTFVPIDASASLRLFSSKILRNPVLSKVAWAGKSFQSMSQPISQNFLSRSISLNIKQAGHCFKTTDPKNKKYSFTFTHSVFNTPENTVKARPGERWVVPQLFECDPLFVCQRKGGWTRLFETLHSRPTPRGLDGQTFTSSAKLPPKGQTGGLEEYGTLPNIDGAMAKSNLVSTTLNLVAY</sequence>
<dbReference type="Proteomes" id="UP000077315">
    <property type="component" value="Unassembled WGS sequence"/>
</dbReference>
<dbReference type="InterPro" id="IPR001810">
    <property type="entry name" value="F-box_dom"/>
</dbReference>
<dbReference type="VEuPathDB" id="FungiDB:PHYBLDRAFT_66658"/>
<reference evidence="4" key="1">
    <citation type="submission" date="2015-06" db="EMBL/GenBank/DDBJ databases">
        <title>Expansion of signal transduction pathways in fungi by whole-genome duplication.</title>
        <authorList>
            <consortium name="DOE Joint Genome Institute"/>
            <person name="Corrochano L.M."/>
            <person name="Kuo A."/>
            <person name="Marcet-Houben M."/>
            <person name="Polaino S."/>
            <person name="Salamov A."/>
            <person name="Villalobos J.M."/>
            <person name="Alvarez M.I."/>
            <person name="Avalos J."/>
            <person name="Benito E.P."/>
            <person name="Benoit I."/>
            <person name="Burger G."/>
            <person name="Camino L.P."/>
            <person name="Canovas D."/>
            <person name="Cerda-Olmedo E."/>
            <person name="Cheng J.-F."/>
            <person name="Dominguez A."/>
            <person name="Elias M."/>
            <person name="Eslava A.P."/>
            <person name="Glaser F."/>
            <person name="Grimwood J."/>
            <person name="Gutierrez G."/>
            <person name="Heitman J."/>
            <person name="Henrissat B."/>
            <person name="Iturriaga E.A."/>
            <person name="Lang B.F."/>
            <person name="Lavin J.L."/>
            <person name="Lee S."/>
            <person name="Li W."/>
            <person name="Lindquist E."/>
            <person name="Lopez-Garcia S."/>
            <person name="Luque E.M."/>
            <person name="Marcos A.T."/>
            <person name="Martin J."/>
            <person name="McCluskey K."/>
            <person name="Medina H.R."/>
            <person name="Miralles-Duran A."/>
            <person name="Miyazaki A."/>
            <person name="Munoz-Torres E."/>
            <person name="Oguiza J.A."/>
            <person name="Ohm R."/>
            <person name="Olmedo M."/>
            <person name="Orejas M."/>
            <person name="Ortiz-Castellanos L."/>
            <person name="Pisabarro A.G."/>
            <person name="Rodriguez-Romero J."/>
            <person name="Ruiz-Herrera J."/>
            <person name="Ruiz-Vazquez R."/>
            <person name="Sanz C."/>
            <person name="Schackwitz W."/>
            <person name="Schmutz J."/>
            <person name="Shahriari M."/>
            <person name="Shelest E."/>
            <person name="Silva-Franco F."/>
            <person name="Soanes D."/>
            <person name="Syed K."/>
            <person name="Tagua V.G."/>
            <person name="Talbot N.J."/>
            <person name="Thon M."/>
            <person name="De vries R.P."/>
            <person name="Wiebenga A."/>
            <person name="Yadav J.S."/>
            <person name="Braun E.L."/>
            <person name="Baker S."/>
            <person name="Garre V."/>
            <person name="Horwitz B."/>
            <person name="Torres-Martinez S."/>
            <person name="Idnurm A."/>
            <person name="Herrera-Estrella A."/>
            <person name="Gabaldon T."/>
            <person name="Grigoriev I.V."/>
        </authorList>
    </citation>
    <scope>NUCLEOTIDE SEQUENCE [LARGE SCALE GENOMIC DNA]</scope>
    <source>
        <strain evidence="4">NRRL 1555(-)</strain>
    </source>
</reference>